<feature type="transmembrane region" description="Helical" evidence="1">
    <location>
        <begin position="20"/>
        <end position="38"/>
    </location>
</feature>
<dbReference type="EMBL" id="JAVRHV010000001">
    <property type="protein sequence ID" value="MDT0551743.1"/>
    <property type="molecule type" value="Genomic_DNA"/>
</dbReference>
<feature type="transmembrane region" description="Helical" evidence="1">
    <location>
        <begin position="44"/>
        <end position="63"/>
    </location>
</feature>
<feature type="transmembrane region" description="Helical" evidence="1">
    <location>
        <begin position="208"/>
        <end position="227"/>
    </location>
</feature>
<reference evidence="2 3" key="1">
    <citation type="submission" date="2023-09" db="EMBL/GenBank/DDBJ databases">
        <authorList>
            <person name="Rey-Velasco X."/>
        </authorList>
    </citation>
    <scope>NUCLEOTIDE SEQUENCE [LARGE SCALE GENOMIC DNA]</scope>
    <source>
        <strain evidence="2 3">P050</strain>
    </source>
</reference>
<dbReference type="Proteomes" id="UP001252186">
    <property type="component" value="Unassembled WGS sequence"/>
</dbReference>
<evidence type="ECO:0000313" key="3">
    <source>
        <dbReference type="Proteomes" id="UP001252186"/>
    </source>
</evidence>
<keyword evidence="1" id="KW-0472">Membrane</keyword>
<evidence type="ECO:0000313" key="2">
    <source>
        <dbReference type="EMBL" id="MDT0551743.1"/>
    </source>
</evidence>
<evidence type="ECO:0000256" key="1">
    <source>
        <dbReference type="SAM" id="Phobius"/>
    </source>
</evidence>
<keyword evidence="1" id="KW-1133">Transmembrane helix</keyword>
<gene>
    <name evidence="2" type="ORF">RM519_00670</name>
</gene>
<feature type="transmembrane region" description="Helical" evidence="1">
    <location>
        <begin position="184"/>
        <end position="202"/>
    </location>
</feature>
<dbReference type="PANTHER" id="PTHR36970:SF1">
    <property type="entry name" value="BESTROPHIN HOMOLOG"/>
    <property type="match status" value="1"/>
</dbReference>
<name>A0ABU2Y3X9_9FLAO</name>
<comment type="caution">
    <text evidence="2">The sequence shown here is derived from an EMBL/GenBank/DDBJ whole genome shotgun (WGS) entry which is preliminary data.</text>
</comment>
<keyword evidence="3" id="KW-1185">Reference proteome</keyword>
<keyword evidence="1" id="KW-0812">Transmembrane</keyword>
<protein>
    <submittedName>
        <fullName evidence="2">Uncharacterized protein</fullName>
    </submittedName>
</protein>
<organism evidence="2 3">
    <name type="scientific">Urechidicola vernalis</name>
    <dbReference type="NCBI Taxonomy" id="3075600"/>
    <lineage>
        <taxon>Bacteria</taxon>
        <taxon>Pseudomonadati</taxon>
        <taxon>Bacteroidota</taxon>
        <taxon>Flavobacteriia</taxon>
        <taxon>Flavobacteriales</taxon>
        <taxon>Flavobacteriaceae</taxon>
        <taxon>Urechidicola</taxon>
    </lineage>
</organism>
<sequence length="252" mass="29633">MSPNYIVINRYTSILNHRTIIAMVMAIATTFFAFELNIHFNIDITLISIAIIFPLVFTIRGSFRRREKALEHLSQFRSALKTLNYLVKENNSLNEEEKTRIINVLQEISDETIKHLKRSSYDTSQLDETLHKVTIFINGRAEVISERFRSKIFRFMSDLHEAVDNLHAIHVHRTPISLKAYCKIFIYIFPLIYAPIIIDNVGLDKSQWIVYFIVLVTEYILISLYNIQDQLEYPFDDNGLDDIKLDIFRLNR</sequence>
<dbReference type="PANTHER" id="PTHR36970">
    <property type="entry name" value="UNNAMED PRODUCT"/>
    <property type="match status" value="1"/>
</dbReference>
<dbReference type="RefSeq" id="WP_311591532.1">
    <property type="nucleotide sequence ID" value="NZ_JAVRHV010000001.1"/>
</dbReference>
<proteinExistence type="predicted"/>
<accession>A0ABU2Y3X9</accession>